<gene>
    <name evidence="1" type="ORF">FS320_13455</name>
</gene>
<keyword evidence="2" id="KW-1185">Reference proteome</keyword>
<protein>
    <submittedName>
        <fullName evidence="1">Uncharacterized protein</fullName>
    </submittedName>
</protein>
<evidence type="ECO:0000313" key="2">
    <source>
        <dbReference type="Proteomes" id="UP000403266"/>
    </source>
</evidence>
<comment type="caution">
    <text evidence="1">The sequence shown here is derived from an EMBL/GenBank/DDBJ whole genome shotgun (WGS) entry which is preliminary data.</text>
</comment>
<dbReference type="RefSeq" id="WP_152712315.1">
    <property type="nucleotide sequence ID" value="NZ_VOSJ01000037.1"/>
</dbReference>
<proteinExistence type="predicted"/>
<dbReference type="EMBL" id="VOSK01000042">
    <property type="protein sequence ID" value="MPR26208.1"/>
    <property type="molecule type" value="Genomic_DNA"/>
</dbReference>
<name>A0A5N7MHB4_9HYPH</name>
<dbReference type="AlphaFoldDB" id="A0A5N7MHB4"/>
<dbReference type="InterPro" id="IPR058002">
    <property type="entry name" value="Gp82"/>
</dbReference>
<dbReference type="Proteomes" id="UP000403266">
    <property type="component" value="Unassembled WGS sequence"/>
</dbReference>
<evidence type="ECO:0000313" key="1">
    <source>
        <dbReference type="EMBL" id="MPR26208.1"/>
    </source>
</evidence>
<dbReference type="Pfam" id="PF25735">
    <property type="entry name" value="Phage_L5_gp82"/>
    <property type="match status" value="1"/>
</dbReference>
<reference evidence="1 2" key="1">
    <citation type="journal article" date="2019" name="Syst. Appl. Microbiol.">
        <title>Microvirga tunisiensis sp. nov., a root nodule symbiotic bacterium isolated from Lupinus micranthus and L. luteus grown in Northern Tunisia.</title>
        <authorList>
            <person name="Msaddak A."/>
            <person name="Rejili M."/>
            <person name="Duran D."/>
            <person name="Mars M."/>
            <person name="Palacios J.M."/>
            <person name="Ruiz-Argueso T."/>
            <person name="Rey L."/>
            <person name="Imperial J."/>
        </authorList>
    </citation>
    <scope>NUCLEOTIDE SEQUENCE [LARGE SCALE GENOMIC DNA]</scope>
    <source>
        <strain evidence="1 2">Lmie10</strain>
    </source>
</reference>
<accession>A0A5N7MHB4</accession>
<organism evidence="1 2">
    <name type="scientific">Microvirga tunisiensis</name>
    <dbReference type="NCBI Taxonomy" id="2108360"/>
    <lineage>
        <taxon>Bacteria</taxon>
        <taxon>Pseudomonadati</taxon>
        <taxon>Pseudomonadota</taxon>
        <taxon>Alphaproteobacteria</taxon>
        <taxon>Hyphomicrobiales</taxon>
        <taxon>Methylobacteriaceae</taxon>
        <taxon>Microvirga</taxon>
    </lineage>
</organism>
<sequence length="88" mass="9879">MAHEQRVILRSCVMRVREGGRRRAIREGQRNVHAWVAGELTDVVDGELIEIGYSPFVAGTFTVRPDYAPVHEAKFVVLGRNGQTYAVL</sequence>